<reference evidence="2 4" key="2">
    <citation type="submission" date="2016-11" db="EMBL/GenBank/DDBJ databases">
        <title>Genome sequencing of Amycolatopsis regifaucium.</title>
        <authorList>
            <person name="Mayilraj S."/>
            <person name="Kaur N."/>
        </authorList>
    </citation>
    <scope>NUCLEOTIDE SEQUENCE [LARGE SCALE GENOMIC DNA]</scope>
    <source>
        <strain evidence="2 4">GY080</strain>
    </source>
</reference>
<dbReference type="OrthoDB" id="3382273at2"/>
<proteinExistence type="predicted"/>
<dbReference type="SUPFAM" id="SSF50475">
    <property type="entry name" value="FMN-binding split barrel"/>
    <property type="match status" value="1"/>
</dbReference>
<evidence type="ECO:0000313" key="2">
    <source>
        <dbReference type="EMBL" id="OKA10491.1"/>
    </source>
</evidence>
<name>A0A154MN99_9PSEU</name>
<protein>
    <submittedName>
        <fullName evidence="1">Pyridoxamine 5'-phosphate oxidase</fullName>
    </submittedName>
</protein>
<dbReference type="RefSeq" id="WP_061983270.1">
    <property type="nucleotide sequence ID" value="NZ_FOPQ01000013.1"/>
</dbReference>
<dbReference type="EMBL" id="LQCI01000010">
    <property type="protein sequence ID" value="KZB85755.1"/>
    <property type="molecule type" value="Genomic_DNA"/>
</dbReference>
<organism evidence="1 3">
    <name type="scientific">Amycolatopsis regifaucium</name>
    <dbReference type="NCBI Taxonomy" id="546365"/>
    <lineage>
        <taxon>Bacteria</taxon>
        <taxon>Bacillati</taxon>
        <taxon>Actinomycetota</taxon>
        <taxon>Actinomycetes</taxon>
        <taxon>Pseudonocardiales</taxon>
        <taxon>Pseudonocardiaceae</taxon>
        <taxon>Amycolatopsis</taxon>
    </lineage>
</organism>
<dbReference type="Proteomes" id="UP000186883">
    <property type="component" value="Unassembled WGS sequence"/>
</dbReference>
<evidence type="ECO:0000313" key="1">
    <source>
        <dbReference type="EMBL" id="KZB85755.1"/>
    </source>
</evidence>
<gene>
    <name evidence="2" type="ORF">ATP06_0203545</name>
    <name evidence="1" type="ORF">AVL48_30360</name>
</gene>
<evidence type="ECO:0000313" key="4">
    <source>
        <dbReference type="Proteomes" id="UP000186883"/>
    </source>
</evidence>
<dbReference type="InterPro" id="IPR012349">
    <property type="entry name" value="Split_barrel_FMN-bd"/>
</dbReference>
<keyword evidence="4" id="KW-1185">Reference proteome</keyword>
<dbReference type="Proteomes" id="UP000076321">
    <property type="component" value="Unassembled WGS sequence"/>
</dbReference>
<evidence type="ECO:0000313" key="3">
    <source>
        <dbReference type="Proteomes" id="UP000076321"/>
    </source>
</evidence>
<dbReference type="Gene3D" id="2.30.110.10">
    <property type="entry name" value="Electron Transport, Fmn-binding Protein, Chain A"/>
    <property type="match status" value="1"/>
</dbReference>
<sequence length="157" mass="17863">MVVESSIPPRELLEEFVRVAHRIVWCTLATVDRRGRPRSRVVHPIWEQRDGELVGHLFTRPTPLKKTHLARTPFVSCSYWDPAHEVAVAECGAGYADDEETRRHLWRLAEETPEPLGFDPRIMGGEDPLDPDITVLRLVPWRISTGGKAWRLADPAA</sequence>
<reference evidence="1 3" key="1">
    <citation type="submission" date="2015-12" db="EMBL/GenBank/DDBJ databases">
        <title>Amycolatopsis regifaucium genome sequencing and assembly.</title>
        <authorList>
            <person name="Mayilraj S."/>
        </authorList>
    </citation>
    <scope>NUCLEOTIDE SEQUENCE [LARGE SCALE GENOMIC DNA]</scope>
    <source>
        <strain evidence="1 3">GY080</strain>
    </source>
</reference>
<dbReference type="EMBL" id="LOBU02000004">
    <property type="protein sequence ID" value="OKA10491.1"/>
    <property type="molecule type" value="Genomic_DNA"/>
</dbReference>
<comment type="caution">
    <text evidence="1">The sequence shown here is derived from an EMBL/GenBank/DDBJ whole genome shotgun (WGS) entry which is preliminary data.</text>
</comment>
<dbReference type="AlphaFoldDB" id="A0A154MN99"/>
<accession>A0A154MN99</accession>